<reference evidence="2" key="1">
    <citation type="journal article" date="2019" name="Nat. Commun.">
        <title>Genome-wide association mapping of date palm fruit traits.</title>
        <authorList>
            <person name="Hazzouri K.M."/>
            <person name="Gros-Balthazard M."/>
            <person name="Flowers J.M."/>
            <person name="Copetti D."/>
            <person name="Lemansour A."/>
            <person name="Lebrun M."/>
            <person name="Masmoudi K."/>
            <person name="Ferrand S."/>
            <person name="Dhar M.I."/>
            <person name="Fresquez Z.A."/>
            <person name="Rosas U."/>
            <person name="Zhang J."/>
            <person name="Talag J."/>
            <person name="Lee S."/>
            <person name="Kudrna D."/>
            <person name="Powell R.F."/>
            <person name="Leitch I.J."/>
            <person name="Krueger R.R."/>
            <person name="Wing R.A."/>
            <person name="Amiri K.M.A."/>
            <person name="Purugganan M.D."/>
        </authorList>
    </citation>
    <scope>NUCLEOTIDE SEQUENCE [LARGE SCALE GENOMIC DNA]</scope>
    <source>
        <strain evidence="2">cv. Khalas</strain>
    </source>
</reference>
<dbReference type="KEGG" id="pda:120112504"/>
<feature type="domain" description="RNase H type-1" evidence="1">
    <location>
        <begin position="125"/>
        <end position="200"/>
    </location>
</feature>
<dbReference type="InterPro" id="IPR044730">
    <property type="entry name" value="RNase_H-like_dom_plant"/>
</dbReference>
<evidence type="ECO:0000313" key="2">
    <source>
        <dbReference type="Proteomes" id="UP000228380"/>
    </source>
</evidence>
<dbReference type="PANTHER" id="PTHR47074">
    <property type="entry name" value="BNAC02G40300D PROTEIN"/>
    <property type="match status" value="1"/>
</dbReference>
<dbReference type="InterPro" id="IPR052929">
    <property type="entry name" value="RNase_H-like_EbsB-rel"/>
</dbReference>
<reference evidence="3" key="2">
    <citation type="submission" date="2025-08" db="UniProtKB">
        <authorList>
            <consortium name="RefSeq"/>
        </authorList>
    </citation>
    <scope>IDENTIFICATION</scope>
    <source>
        <tissue evidence="3">Young leaves</tissue>
    </source>
</reference>
<evidence type="ECO:0000313" key="3">
    <source>
        <dbReference type="RefSeq" id="XP_038987982.1"/>
    </source>
</evidence>
<accession>A0A8B9AR24</accession>
<sequence length="200" mass="21197">MSYSCAVLETCICSTSPAVGVTGGFDPVSEGSTRRPSAAETGSIVAYIAYHIWLDRNDRLFEGGWSSPWTVMERALRQAAEVAMVATSTSSGRARDTWGTCTAVSASRFSYFSWVPPPPSYLKVNVDGDMAEDGASGGVGFVIRDHGDSFIAAGGRSTPGLTAVGAKLRTAWVGVLYARRVLGADRLLLDGDCSTVIDWI</sequence>
<keyword evidence="2" id="KW-1185">Reference proteome</keyword>
<dbReference type="RefSeq" id="XP_038987982.1">
    <property type="nucleotide sequence ID" value="XM_039132054.1"/>
</dbReference>
<organism evidence="2 3">
    <name type="scientific">Phoenix dactylifera</name>
    <name type="common">Date palm</name>
    <dbReference type="NCBI Taxonomy" id="42345"/>
    <lineage>
        <taxon>Eukaryota</taxon>
        <taxon>Viridiplantae</taxon>
        <taxon>Streptophyta</taxon>
        <taxon>Embryophyta</taxon>
        <taxon>Tracheophyta</taxon>
        <taxon>Spermatophyta</taxon>
        <taxon>Magnoliopsida</taxon>
        <taxon>Liliopsida</taxon>
        <taxon>Arecaceae</taxon>
        <taxon>Coryphoideae</taxon>
        <taxon>Phoeniceae</taxon>
        <taxon>Phoenix</taxon>
    </lineage>
</organism>
<dbReference type="Pfam" id="PF13456">
    <property type="entry name" value="RVT_3"/>
    <property type="match status" value="1"/>
</dbReference>
<dbReference type="OrthoDB" id="1297712at2759"/>
<evidence type="ECO:0000259" key="1">
    <source>
        <dbReference type="Pfam" id="PF13456"/>
    </source>
</evidence>
<dbReference type="AlphaFoldDB" id="A0A8B9AR24"/>
<dbReference type="Gene3D" id="3.30.420.10">
    <property type="entry name" value="Ribonuclease H-like superfamily/Ribonuclease H"/>
    <property type="match status" value="1"/>
</dbReference>
<dbReference type="CDD" id="cd06222">
    <property type="entry name" value="RNase_H_like"/>
    <property type="match status" value="1"/>
</dbReference>
<dbReference type="GeneID" id="120112504"/>
<name>A0A8B9AR24_PHODC</name>
<dbReference type="PANTHER" id="PTHR47074:SF11">
    <property type="entry name" value="REVERSE TRANSCRIPTASE-LIKE PROTEIN"/>
    <property type="match status" value="1"/>
</dbReference>
<protein>
    <submittedName>
        <fullName evidence="3">Uncharacterized protein LOC120112504</fullName>
    </submittedName>
</protein>
<dbReference type="InterPro" id="IPR036397">
    <property type="entry name" value="RNaseH_sf"/>
</dbReference>
<gene>
    <name evidence="3" type="primary">LOC120112504</name>
</gene>
<dbReference type="Proteomes" id="UP000228380">
    <property type="component" value="Chromosome 11"/>
</dbReference>
<proteinExistence type="predicted"/>
<dbReference type="GO" id="GO:0004523">
    <property type="term" value="F:RNA-DNA hybrid ribonuclease activity"/>
    <property type="evidence" value="ECO:0007669"/>
    <property type="project" value="InterPro"/>
</dbReference>
<dbReference type="GO" id="GO:0003676">
    <property type="term" value="F:nucleic acid binding"/>
    <property type="evidence" value="ECO:0007669"/>
    <property type="project" value="InterPro"/>
</dbReference>
<dbReference type="InterPro" id="IPR002156">
    <property type="entry name" value="RNaseH_domain"/>
</dbReference>